<accession>A0A5C4XSN5</accession>
<name>A0A5C4XSN5_9HYPH</name>
<dbReference type="Proteomes" id="UP000311605">
    <property type="component" value="Unassembled WGS sequence"/>
</dbReference>
<keyword evidence="2" id="KW-0472">Membrane</keyword>
<dbReference type="RefSeq" id="WP_139675177.1">
    <property type="nucleotide sequence ID" value="NZ_VDMN01000001.1"/>
</dbReference>
<keyword evidence="4" id="KW-1185">Reference proteome</keyword>
<feature type="region of interest" description="Disordered" evidence="1">
    <location>
        <begin position="1"/>
        <end position="20"/>
    </location>
</feature>
<dbReference type="EMBL" id="VDMN01000001">
    <property type="protein sequence ID" value="TNM66101.1"/>
    <property type="molecule type" value="Genomic_DNA"/>
</dbReference>
<evidence type="ECO:0000256" key="1">
    <source>
        <dbReference type="SAM" id="MobiDB-lite"/>
    </source>
</evidence>
<evidence type="ECO:0000313" key="4">
    <source>
        <dbReference type="Proteomes" id="UP000311605"/>
    </source>
</evidence>
<protein>
    <recommendedName>
        <fullName evidence="5">Flagellar protein</fullName>
    </recommendedName>
</protein>
<gene>
    <name evidence="3" type="ORF">FHP24_07755</name>
</gene>
<evidence type="ECO:0000313" key="3">
    <source>
        <dbReference type="EMBL" id="TNM66101.1"/>
    </source>
</evidence>
<reference evidence="3 4" key="1">
    <citation type="submission" date="2019-06" db="EMBL/GenBank/DDBJ databases">
        <title>The draft genome of Rhizobium smilacinae PTYR-5.</title>
        <authorList>
            <person name="Liu L."/>
            <person name="Li L."/>
            <person name="Zhang X."/>
        </authorList>
    </citation>
    <scope>NUCLEOTIDE SEQUENCE [LARGE SCALE GENOMIC DNA]</scope>
    <source>
        <strain evidence="3 4">PTYR-5</strain>
    </source>
</reference>
<sequence length="189" mass="20364">MISRLFGGTTPGRKQNSAAAATVTKPIDRWLVATLVGFSMLCAAFPWYVFFNQDKFGVNVAGWERLRDVRHARPAGESGIGALRDPQQDEVERALLREMETDRLTTAAIPSAPSGNGSDAGGFEDQAFPGGTEFKLLHVANGRALIENGSGIFLVQIGSKLPDSSRLAGLRQRNGKWEIVTSAGKVYGE</sequence>
<proteinExistence type="predicted"/>
<evidence type="ECO:0000256" key="2">
    <source>
        <dbReference type="SAM" id="Phobius"/>
    </source>
</evidence>
<keyword evidence="2" id="KW-1133">Transmembrane helix</keyword>
<dbReference type="OrthoDB" id="7926359at2"/>
<dbReference type="AlphaFoldDB" id="A0A5C4XSN5"/>
<feature type="transmembrane region" description="Helical" evidence="2">
    <location>
        <begin position="30"/>
        <end position="50"/>
    </location>
</feature>
<evidence type="ECO:0008006" key="5">
    <source>
        <dbReference type="Google" id="ProtNLM"/>
    </source>
</evidence>
<comment type="caution">
    <text evidence="3">The sequence shown here is derived from an EMBL/GenBank/DDBJ whole genome shotgun (WGS) entry which is preliminary data.</text>
</comment>
<organism evidence="3 4">
    <name type="scientific">Aliirhizobium smilacinae</name>
    <dbReference type="NCBI Taxonomy" id="1395944"/>
    <lineage>
        <taxon>Bacteria</taxon>
        <taxon>Pseudomonadati</taxon>
        <taxon>Pseudomonadota</taxon>
        <taxon>Alphaproteobacteria</taxon>
        <taxon>Hyphomicrobiales</taxon>
        <taxon>Rhizobiaceae</taxon>
        <taxon>Aliirhizobium</taxon>
    </lineage>
</organism>
<keyword evidence="2" id="KW-0812">Transmembrane</keyword>